<feature type="region of interest" description="Disordered" evidence="5">
    <location>
        <begin position="201"/>
        <end position="254"/>
    </location>
</feature>
<dbReference type="AlphaFoldDB" id="A0AAE1JCN3"/>
<evidence type="ECO:0000256" key="4">
    <source>
        <dbReference type="ARBA" id="ARBA00023242"/>
    </source>
</evidence>
<evidence type="ECO:0000313" key="8">
    <source>
        <dbReference type="EMBL" id="KAK4266098.1"/>
    </source>
</evidence>
<dbReference type="Pfam" id="PF06632">
    <property type="entry name" value="XRCC4"/>
    <property type="match status" value="1"/>
</dbReference>
<evidence type="ECO:0000313" key="9">
    <source>
        <dbReference type="Proteomes" id="UP001293593"/>
    </source>
</evidence>
<keyword evidence="3" id="KW-0234">DNA repair</keyword>
<organism evidence="8 9">
    <name type="scientific">Acacia crassicarpa</name>
    <name type="common">northern wattle</name>
    <dbReference type="NCBI Taxonomy" id="499986"/>
    <lineage>
        <taxon>Eukaryota</taxon>
        <taxon>Viridiplantae</taxon>
        <taxon>Streptophyta</taxon>
        <taxon>Embryophyta</taxon>
        <taxon>Tracheophyta</taxon>
        <taxon>Spermatophyta</taxon>
        <taxon>Magnoliopsida</taxon>
        <taxon>eudicotyledons</taxon>
        <taxon>Gunneridae</taxon>
        <taxon>Pentapetalae</taxon>
        <taxon>rosids</taxon>
        <taxon>fabids</taxon>
        <taxon>Fabales</taxon>
        <taxon>Fabaceae</taxon>
        <taxon>Caesalpinioideae</taxon>
        <taxon>mimosoid clade</taxon>
        <taxon>Acacieae</taxon>
        <taxon>Acacia</taxon>
    </lineage>
</organism>
<dbReference type="GO" id="GO:0006310">
    <property type="term" value="P:DNA recombination"/>
    <property type="evidence" value="ECO:0007669"/>
    <property type="project" value="InterPro"/>
</dbReference>
<evidence type="ECO:0000259" key="6">
    <source>
        <dbReference type="Pfam" id="PF06632"/>
    </source>
</evidence>
<dbReference type="PANTHER" id="PTHR28559">
    <property type="entry name" value="DNA REPAIR PROTEIN XRCC4"/>
    <property type="match status" value="1"/>
</dbReference>
<dbReference type="Gene3D" id="1.20.5.370">
    <property type="match status" value="1"/>
</dbReference>
<dbReference type="InterPro" id="IPR014751">
    <property type="entry name" value="XRCC4-like_C"/>
</dbReference>
<dbReference type="EMBL" id="JAWXYG010000008">
    <property type="protein sequence ID" value="KAK4266098.1"/>
    <property type="molecule type" value="Genomic_DNA"/>
</dbReference>
<dbReference type="GO" id="GO:0032807">
    <property type="term" value="C:DNA ligase IV complex"/>
    <property type="evidence" value="ECO:0007669"/>
    <property type="project" value="TreeGrafter"/>
</dbReference>
<feature type="domain" description="XRCC4 N-terminal" evidence="6">
    <location>
        <begin position="24"/>
        <end position="119"/>
    </location>
</feature>
<dbReference type="InterPro" id="IPR053962">
    <property type="entry name" value="XRCC4_CC"/>
</dbReference>
<comment type="subcellular location">
    <subcellularLocation>
        <location evidence="1">Nucleus</location>
    </subcellularLocation>
</comment>
<keyword evidence="2" id="KW-0227">DNA damage</keyword>
<dbReference type="FunFam" id="1.20.5.370:FF:000012">
    <property type="entry name" value="DNA repair protein XRCC4"/>
    <property type="match status" value="1"/>
</dbReference>
<feature type="compositionally biased region" description="Basic and acidic residues" evidence="5">
    <location>
        <begin position="201"/>
        <end position="221"/>
    </location>
</feature>
<evidence type="ECO:0000256" key="2">
    <source>
        <dbReference type="ARBA" id="ARBA00022763"/>
    </source>
</evidence>
<dbReference type="Pfam" id="PF21924">
    <property type="entry name" value="XRCC4_CC"/>
    <property type="match status" value="1"/>
</dbReference>
<dbReference type="PANTHER" id="PTHR28559:SF1">
    <property type="entry name" value="DNA REPAIR PROTEIN XRCC4"/>
    <property type="match status" value="1"/>
</dbReference>
<feature type="domain" description="XRCC4 coiled-coil" evidence="7">
    <location>
        <begin position="148"/>
        <end position="197"/>
    </location>
</feature>
<dbReference type="InterPro" id="IPR053961">
    <property type="entry name" value="XRCC4_N"/>
</dbReference>
<protein>
    <recommendedName>
        <fullName evidence="10">DNA repair protein XRCC4</fullName>
    </recommendedName>
</protein>
<dbReference type="GO" id="GO:0005958">
    <property type="term" value="C:DNA-dependent protein kinase-DNA ligase 4 complex"/>
    <property type="evidence" value="ECO:0007669"/>
    <property type="project" value="TreeGrafter"/>
</dbReference>
<evidence type="ECO:0000256" key="1">
    <source>
        <dbReference type="ARBA" id="ARBA00004123"/>
    </source>
</evidence>
<reference evidence="8" key="1">
    <citation type="submission" date="2023-10" db="EMBL/GenBank/DDBJ databases">
        <title>Chromosome-level genome of the transformable northern wattle, Acacia crassicarpa.</title>
        <authorList>
            <person name="Massaro I."/>
            <person name="Sinha N.R."/>
            <person name="Poethig S."/>
            <person name="Leichty A.R."/>
        </authorList>
    </citation>
    <scope>NUCLEOTIDE SEQUENCE</scope>
    <source>
        <strain evidence="8">Acra3RX</strain>
        <tissue evidence="8">Leaf</tissue>
    </source>
</reference>
<comment type="caution">
    <text evidence="8">The sequence shown here is derived from an EMBL/GenBank/DDBJ whole genome shotgun (WGS) entry which is preliminary data.</text>
</comment>
<keyword evidence="9" id="KW-1185">Reference proteome</keyword>
<evidence type="ECO:0008006" key="10">
    <source>
        <dbReference type="Google" id="ProtNLM"/>
    </source>
</evidence>
<keyword evidence="4" id="KW-0539">Nucleus</keyword>
<name>A0AAE1JCN3_9FABA</name>
<dbReference type="GO" id="GO:0010165">
    <property type="term" value="P:response to X-ray"/>
    <property type="evidence" value="ECO:0007669"/>
    <property type="project" value="TreeGrafter"/>
</dbReference>
<sequence>METKRHTCLKLLFPNTGDPADAEPIFVKGTWYDTHFDLSITDSLNAWVCHASEEEVKARATQWDQPVSEYVQLSERYLGFQQPDSVYGFADAGDGHKRLSWTFEKEGTKLQWRWKCQQSPNSKKTTAEILDFLMDANITLSEEVVRKTESFERMKVEAEKCLSQSERFANEKVEFESEIYAKFLDVLNSKKAKLRELRDQISKGEAAEKSPQEQDTDKTESFDGESDEEDATCSSKDVSAPKPSQLNRKRTTRK</sequence>
<evidence type="ECO:0000259" key="7">
    <source>
        <dbReference type="Pfam" id="PF21924"/>
    </source>
</evidence>
<dbReference type="GO" id="GO:0003677">
    <property type="term" value="F:DNA binding"/>
    <property type="evidence" value="ECO:0007669"/>
    <property type="project" value="InterPro"/>
</dbReference>
<accession>A0AAE1JCN3</accession>
<dbReference type="InterPro" id="IPR038051">
    <property type="entry name" value="XRCC4-like_N_sf"/>
</dbReference>
<proteinExistence type="predicted"/>
<dbReference type="InterPro" id="IPR010585">
    <property type="entry name" value="DNA_repair_prot_XRCC4"/>
</dbReference>
<evidence type="ECO:0000256" key="5">
    <source>
        <dbReference type="SAM" id="MobiDB-lite"/>
    </source>
</evidence>
<dbReference type="GO" id="GO:0006303">
    <property type="term" value="P:double-strand break repair via nonhomologous end joining"/>
    <property type="evidence" value="ECO:0007669"/>
    <property type="project" value="TreeGrafter"/>
</dbReference>
<evidence type="ECO:0000256" key="3">
    <source>
        <dbReference type="ARBA" id="ARBA00023204"/>
    </source>
</evidence>
<feature type="compositionally biased region" description="Polar residues" evidence="5">
    <location>
        <begin position="232"/>
        <end position="246"/>
    </location>
</feature>
<dbReference type="Proteomes" id="UP001293593">
    <property type="component" value="Unassembled WGS sequence"/>
</dbReference>
<dbReference type="SUPFAM" id="SSF58022">
    <property type="entry name" value="XRCC4, C-terminal oligomerization domain"/>
    <property type="match status" value="1"/>
</dbReference>
<dbReference type="Gene3D" id="2.170.210.10">
    <property type="entry name" value="DNA double-strand break repair and VJ recombination XRCC4, N-terminal"/>
    <property type="match status" value="1"/>
</dbReference>
<feature type="compositionally biased region" description="Acidic residues" evidence="5">
    <location>
        <begin position="222"/>
        <end position="231"/>
    </location>
</feature>
<gene>
    <name evidence="8" type="ORF">QN277_027068</name>
</gene>